<dbReference type="AlphaFoldDB" id="A0A1G9EFJ7"/>
<dbReference type="Pfam" id="PF25371">
    <property type="entry name" value="DUF7884"/>
    <property type="match status" value="1"/>
</dbReference>
<gene>
    <name evidence="2" type="ORF">SAMN05428953_1201</name>
</gene>
<feature type="non-terminal residue" evidence="2">
    <location>
        <position position="149"/>
    </location>
</feature>
<evidence type="ECO:0000259" key="1">
    <source>
        <dbReference type="Pfam" id="PF25371"/>
    </source>
</evidence>
<feature type="domain" description="DUF7884" evidence="1">
    <location>
        <begin position="55"/>
        <end position="113"/>
    </location>
</feature>
<dbReference type="InterPro" id="IPR057206">
    <property type="entry name" value="DUF7884"/>
</dbReference>
<dbReference type="Proteomes" id="UP000198894">
    <property type="component" value="Unassembled WGS sequence"/>
</dbReference>
<keyword evidence="3" id="KW-1185">Reference proteome</keyword>
<reference evidence="3" key="1">
    <citation type="submission" date="2016-10" db="EMBL/GenBank/DDBJ databases">
        <authorList>
            <person name="Varghese N."/>
            <person name="Submissions S."/>
        </authorList>
    </citation>
    <scope>NUCLEOTIDE SEQUENCE [LARGE SCALE GENOMIC DNA]</scope>
    <source>
        <strain evidence="3">CGMCC 1.11022</strain>
    </source>
</reference>
<name>A0A1G9EFJ7_9HYPH</name>
<evidence type="ECO:0000313" key="2">
    <source>
        <dbReference type="EMBL" id="SDK74886.1"/>
    </source>
</evidence>
<accession>A0A1G9EFJ7</accession>
<sequence length="149" mass="16545">MGRYFGIGRRLLKSDPSPPQIGIDVPTPGSHTYGASDEKRATMRLLPNLLSRFVKNGRLTVIFEDGFRQAFGSGQDGPDVTIRLTDKAVEREIFFNPELKAAEAYMDGRLVIENGGKHLTSCHFFLSTALGWQPTPFRRRCGKSGVRCA</sequence>
<protein>
    <recommendedName>
        <fullName evidence="1">DUF7884 domain-containing protein</fullName>
    </recommendedName>
</protein>
<dbReference type="EMBL" id="FNEE01000020">
    <property type="protein sequence ID" value="SDK74886.1"/>
    <property type="molecule type" value="Genomic_DNA"/>
</dbReference>
<organism evidence="2 3">
    <name type="scientific">Mesorhizobium muleiense</name>
    <dbReference type="NCBI Taxonomy" id="1004279"/>
    <lineage>
        <taxon>Bacteria</taxon>
        <taxon>Pseudomonadati</taxon>
        <taxon>Pseudomonadota</taxon>
        <taxon>Alphaproteobacteria</taxon>
        <taxon>Hyphomicrobiales</taxon>
        <taxon>Phyllobacteriaceae</taxon>
        <taxon>Mesorhizobium</taxon>
    </lineage>
</organism>
<evidence type="ECO:0000313" key="3">
    <source>
        <dbReference type="Proteomes" id="UP000198894"/>
    </source>
</evidence>
<proteinExistence type="predicted"/>